<organism evidence="1">
    <name type="scientific">marine metagenome</name>
    <dbReference type="NCBI Taxonomy" id="408172"/>
    <lineage>
        <taxon>unclassified sequences</taxon>
        <taxon>metagenomes</taxon>
        <taxon>ecological metagenomes</taxon>
    </lineage>
</organism>
<proteinExistence type="predicted"/>
<gene>
    <name evidence="1" type="ORF">METZ01_LOCUS401842</name>
</gene>
<evidence type="ECO:0000313" key="1">
    <source>
        <dbReference type="EMBL" id="SVD48988.1"/>
    </source>
</evidence>
<dbReference type="EMBL" id="UINC01153979">
    <property type="protein sequence ID" value="SVD48988.1"/>
    <property type="molecule type" value="Genomic_DNA"/>
</dbReference>
<name>A0A382VSW1_9ZZZZ</name>
<sequence>KNTYDYDLITPLGHTVDVKTQRVSSIPRPQFHCNVNEHSIRQKCDYYAFVRVHSDLTTAWYLGKMGKPQFMQQAMYREKGSATTNFIFKFNCYSITIDELDSLTLDD</sequence>
<feature type="non-terminal residue" evidence="1">
    <location>
        <position position="1"/>
    </location>
</feature>
<accession>A0A382VSW1</accession>
<reference evidence="1" key="1">
    <citation type="submission" date="2018-05" db="EMBL/GenBank/DDBJ databases">
        <authorList>
            <person name="Lanie J.A."/>
            <person name="Ng W.-L."/>
            <person name="Kazmierczak K.M."/>
            <person name="Andrzejewski T.M."/>
            <person name="Davidsen T.M."/>
            <person name="Wayne K.J."/>
            <person name="Tettelin H."/>
            <person name="Glass J.I."/>
            <person name="Rusch D."/>
            <person name="Podicherti R."/>
            <person name="Tsui H.-C.T."/>
            <person name="Winkler M.E."/>
        </authorList>
    </citation>
    <scope>NUCLEOTIDE SEQUENCE</scope>
</reference>
<dbReference type="AlphaFoldDB" id="A0A382VSW1"/>
<protein>
    <submittedName>
        <fullName evidence="1">Uncharacterized protein</fullName>
    </submittedName>
</protein>